<reference evidence="2" key="1">
    <citation type="journal article" date="2023" name="Nat. Plants">
        <title>Single-cell RNA sequencing provides a high-resolution roadmap for understanding the multicellular compartmentation of specialized metabolism.</title>
        <authorList>
            <person name="Sun S."/>
            <person name="Shen X."/>
            <person name="Li Y."/>
            <person name="Li Y."/>
            <person name="Wang S."/>
            <person name="Li R."/>
            <person name="Zhang H."/>
            <person name="Shen G."/>
            <person name="Guo B."/>
            <person name="Wei J."/>
            <person name="Xu J."/>
            <person name="St-Pierre B."/>
            <person name="Chen S."/>
            <person name="Sun C."/>
        </authorList>
    </citation>
    <scope>NUCLEOTIDE SEQUENCE [LARGE SCALE GENOMIC DNA]</scope>
</reference>
<evidence type="ECO:0000313" key="2">
    <source>
        <dbReference type="Proteomes" id="UP001060085"/>
    </source>
</evidence>
<organism evidence="1 2">
    <name type="scientific">Catharanthus roseus</name>
    <name type="common">Madagascar periwinkle</name>
    <name type="synonym">Vinca rosea</name>
    <dbReference type="NCBI Taxonomy" id="4058"/>
    <lineage>
        <taxon>Eukaryota</taxon>
        <taxon>Viridiplantae</taxon>
        <taxon>Streptophyta</taxon>
        <taxon>Embryophyta</taxon>
        <taxon>Tracheophyta</taxon>
        <taxon>Spermatophyta</taxon>
        <taxon>Magnoliopsida</taxon>
        <taxon>eudicotyledons</taxon>
        <taxon>Gunneridae</taxon>
        <taxon>Pentapetalae</taxon>
        <taxon>asterids</taxon>
        <taxon>lamiids</taxon>
        <taxon>Gentianales</taxon>
        <taxon>Apocynaceae</taxon>
        <taxon>Rauvolfioideae</taxon>
        <taxon>Vinceae</taxon>
        <taxon>Catharanthinae</taxon>
        <taxon>Catharanthus</taxon>
    </lineage>
</organism>
<comment type="caution">
    <text evidence="1">The sequence shown here is derived from an EMBL/GenBank/DDBJ whole genome shotgun (WGS) entry which is preliminary data.</text>
</comment>
<protein>
    <submittedName>
        <fullName evidence="1">Uncharacterized protein</fullName>
    </submittedName>
</protein>
<accession>A0ACC0CFU2</accession>
<evidence type="ECO:0000313" key="1">
    <source>
        <dbReference type="EMBL" id="KAI5683754.1"/>
    </source>
</evidence>
<keyword evidence="2" id="KW-1185">Reference proteome</keyword>
<proteinExistence type="predicted"/>
<gene>
    <name evidence="1" type="ORF">M9H77_04982</name>
</gene>
<name>A0ACC0CFU2_CATRO</name>
<dbReference type="Proteomes" id="UP001060085">
    <property type="component" value="Linkage Group LG01"/>
</dbReference>
<dbReference type="EMBL" id="CM044701">
    <property type="protein sequence ID" value="KAI5683754.1"/>
    <property type="molecule type" value="Genomic_DNA"/>
</dbReference>
<sequence length="281" mass="31564">MEVTAFFITWLANFKLLLFAFSDQGPLSSIQSKSLSIFIISASLPIRMKQNVNQNPSSDEPIKKKKKLPLNLGTEILASSILIGLTKILVALSSFIVRSLVGLELDPPSDEPYLSTSLQEFWGKRWNLTVTNTLRQTVYKPVRSICTIPLGKELAPLPAILAAFLVSGLMHELLFYYVTGANPTWEMTVFFVLHGVCVVLEFGLKRAILLMGWKNFDLGWFVLGPLTIGFVVITSFWLFFPPLVRNGADAMVLEEFKIFGELVNNQLMRFFSPILVRLNLS</sequence>